<gene>
    <name evidence="3" type="ORF">FB471_3208</name>
</gene>
<keyword evidence="4" id="KW-1185">Reference proteome</keyword>
<proteinExistence type="predicted"/>
<dbReference type="EMBL" id="VFML01000001">
    <property type="protein sequence ID" value="TQJ03448.1"/>
    <property type="molecule type" value="Genomic_DNA"/>
</dbReference>
<keyword evidence="1" id="KW-1133">Transmembrane helix</keyword>
<dbReference type="OrthoDB" id="3828660at2"/>
<feature type="chain" id="PRO_5021736333" description="Integral membrane protein" evidence="2">
    <location>
        <begin position="25"/>
        <end position="121"/>
    </location>
</feature>
<reference evidence="3 4" key="1">
    <citation type="submission" date="2019-06" db="EMBL/GenBank/DDBJ databases">
        <title>Sequencing the genomes of 1000 actinobacteria strains.</title>
        <authorList>
            <person name="Klenk H.-P."/>
        </authorList>
    </citation>
    <scope>NUCLEOTIDE SEQUENCE [LARGE SCALE GENOMIC DNA]</scope>
    <source>
        <strain evidence="3 4">DSM 45679</strain>
    </source>
</reference>
<evidence type="ECO:0000313" key="3">
    <source>
        <dbReference type="EMBL" id="TQJ03448.1"/>
    </source>
</evidence>
<name>A0A542DK26_AMYCI</name>
<evidence type="ECO:0000256" key="2">
    <source>
        <dbReference type="SAM" id="SignalP"/>
    </source>
</evidence>
<feature type="transmembrane region" description="Helical" evidence="1">
    <location>
        <begin position="94"/>
        <end position="112"/>
    </location>
</feature>
<feature type="transmembrane region" description="Helical" evidence="1">
    <location>
        <begin position="34"/>
        <end position="56"/>
    </location>
</feature>
<dbReference type="RefSeq" id="WP_141999176.1">
    <property type="nucleotide sequence ID" value="NZ_VFML01000001.1"/>
</dbReference>
<protein>
    <recommendedName>
        <fullName evidence="5">Integral membrane protein</fullName>
    </recommendedName>
</protein>
<dbReference type="Proteomes" id="UP000320876">
    <property type="component" value="Unassembled WGS sequence"/>
</dbReference>
<sequence>MVTWLATAVALCSLAVACWSFVSAARGRSPKDPLLIAIAVVEVLLLAQVVVSVVLLISGERPGGMATFIAYLVGSLAVLPVATLWALAERSRSSTVVLGIACVTVPVLILRMHEVWGGAGA</sequence>
<accession>A0A542DK26</accession>
<keyword evidence="2" id="KW-0732">Signal</keyword>
<feature type="signal peptide" evidence="2">
    <location>
        <begin position="1"/>
        <end position="24"/>
    </location>
</feature>
<keyword evidence="1" id="KW-0812">Transmembrane</keyword>
<evidence type="ECO:0000313" key="4">
    <source>
        <dbReference type="Proteomes" id="UP000320876"/>
    </source>
</evidence>
<evidence type="ECO:0008006" key="5">
    <source>
        <dbReference type="Google" id="ProtNLM"/>
    </source>
</evidence>
<feature type="transmembrane region" description="Helical" evidence="1">
    <location>
        <begin position="68"/>
        <end position="88"/>
    </location>
</feature>
<keyword evidence="1" id="KW-0472">Membrane</keyword>
<evidence type="ECO:0000256" key="1">
    <source>
        <dbReference type="SAM" id="Phobius"/>
    </source>
</evidence>
<comment type="caution">
    <text evidence="3">The sequence shown here is derived from an EMBL/GenBank/DDBJ whole genome shotgun (WGS) entry which is preliminary data.</text>
</comment>
<organism evidence="3 4">
    <name type="scientific">Amycolatopsis cihanbeyliensis</name>
    <dbReference type="NCBI Taxonomy" id="1128664"/>
    <lineage>
        <taxon>Bacteria</taxon>
        <taxon>Bacillati</taxon>
        <taxon>Actinomycetota</taxon>
        <taxon>Actinomycetes</taxon>
        <taxon>Pseudonocardiales</taxon>
        <taxon>Pseudonocardiaceae</taxon>
        <taxon>Amycolatopsis</taxon>
    </lineage>
</organism>
<dbReference type="AlphaFoldDB" id="A0A542DK26"/>